<comment type="function">
    <text evidence="2">Adenine glycosylase active on G-A mispairs. MutY also corrects error-prone DNA synthesis past GO lesions which are due to the oxidatively damaged form of guanine: 7,8-dihydro-8-oxoguanine (8-oxo-dGTP).</text>
</comment>
<keyword evidence="17" id="KW-1185">Reference proteome</keyword>
<dbReference type="Proteomes" id="UP000293562">
    <property type="component" value="Unassembled WGS sequence"/>
</dbReference>
<dbReference type="AlphaFoldDB" id="A0A4Q7VL64"/>
<keyword evidence="9" id="KW-0378">Hydrolase</keyword>
<dbReference type="InterPro" id="IPR029119">
    <property type="entry name" value="MutY_C"/>
</dbReference>
<dbReference type="GO" id="GO:0006298">
    <property type="term" value="P:mismatch repair"/>
    <property type="evidence" value="ECO:0007669"/>
    <property type="project" value="TreeGrafter"/>
</dbReference>
<sequence>MLNREIINWYEFNKRDLPWRNTTDPYKIWISEIMLQQTQVVTVVDYYYRFINRFPTIKDLAFADENEVLNLWQGLGYYSRARNLHQAAKSVVADYNGVFPDSFEEILKLKGIGVYTASAIAAFAFHLPHAAVDGNVNRVLSRIYGVSESTNSPNGKRVFQSLAEELMSDAPPHIYNQAIIEFGALQCTPKNPSCDSCPLQVQCFAYINKQQDAFPVKKKKVKITDRYFYYLFIYSDDQFLLQQRGDRDIWRKLFEFPLIEANNKLELVDLIKTKEWLSVFKDSKLEITNHISRKVHKLSHQNLHIEFVHIKVETSDLNKFESILLVDKESVAGYPMPRPIEMHLASL</sequence>
<dbReference type="CDD" id="cd00056">
    <property type="entry name" value="ENDO3c"/>
    <property type="match status" value="1"/>
</dbReference>
<dbReference type="GO" id="GO:0006284">
    <property type="term" value="P:base-excision repair"/>
    <property type="evidence" value="ECO:0007669"/>
    <property type="project" value="UniProtKB-UniRule"/>
</dbReference>
<dbReference type="Gene3D" id="1.10.340.30">
    <property type="entry name" value="Hypothetical protein, domain 2"/>
    <property type="match status" value="1"/>
</dbReference>
<organism evidence="16 17">
    <name type="scientific">Ancylomarina subtilis</name>
    <dbReference type="NCBI Taxonomy" id="1639035"/>
    <lineage>
        <taxon>Bacteria</taxon>
        <taxon>Pseudomonadati</taxon>
        <taxon>Bacteroidota</taxon>
        <taxon>Bacteroidia</taxon>
        <taxon>Marinilabiliales</taxon>
        <taxon>Marinifilaceae</taxon>
        <taxon>Ancylomarina</taxon>
    </lineage>
</organism>
<dbReference type="InterPro" id="IPR005760">
    <property type="entry name" value="A/G_AdeGlyc_MutY"/>
</dbReference>
<dbReference type="Pfam" id="PF14815">
    <property type="entry name" value="NUDIX_4"/>
    <property type="match status" value="1"/>
</dbReference>
<evidence type="ECO:0000256" key="11">
    <source>
        <dbReference type="ARBA" id="ARBA00023014"/>
    </source>
</evidence>
<keyword evidence="6" id="KW-0004">4Fe-4S</keyword>
<dbReference type="Gene3D" id="3.90.79.10">
    <property type="entry name" value="Nucleoside Triphosphate Pyrophosphohydrolase"/>
    <property type="match status" value="1"/>
</dbReference>
<evidence type="ECO:0000256" key="4">
    <source>
        <dbReference type="ARBA" id="ARBA00012045"/>
    </source>
</evidence>
<dbReference type="Pfam" id="PF00633">
    <property type="entry name" value="HHH"/>
    <property type="match status" value="1"/>
</dbReference>
<feature type="domain" description="HhH-GPD" evidence="15">
    <location>
        <begin position="34"/>
        <end position="185"/>
    </location>
</feature>
<dbReference type="Gene3D" id="1.10.1670.10">
    <property type="entry name" value="Helix-hairpin-Helix base-excision DNA repair enzymes (C-terminal)"/>
    <property type="match status" value="1"/>
</dbReference>
<evidence type="ECO:0000256" key="14">
    <source>
        <dbReference type="RuleBase" id="RU365096"/>
    </source>
</evidence>
<dbReference type="InterPro" id="IPR003265">
    <property type="entry name" value="HhH-GPD_domain"/>
</dbReference>
<keyword evidence="13 14" id="KW-0326">Glycosidase</keyword>
<proteinExistence type="inferred from homology"/>
<comment type="caution">
    <text evidence="16">The sequence shown here is derived from an EMBL/GenBank/DDBJ whole genome shotgun (WGS) entry which is preliminary data.</text>
</comment>
<evidence type="ECO:0000256" key="12">
    <source>
        <dbReference type="ARBA" id="ARBA00023204"/>
    </source>
</evidence>
<dbReference type="InterPro" id="IPR023170">
    <property type="entry name" value="HhH_base_excis_C"/>
</dbReference>
<keyword evidence="11" id="KW-0411">Iron-sulfur</keyword>
<dbReference type="GO" id="GO:0000701">
    <property type="term" value="F:purine-specific mismatch base pair DNA N-glycosylase activity"/>
    <property type="evidence" value="ECO:0007669"/>
    <property type="project" value="UniProtKB-EC"/>
</dbReference>
<evidence type="ECO:0000256" key="6">
    <source>
        <dbReference type="ARBA" id="ARBA00022485"/>
    </source>
</evidence>
<dbReference type="SUPFAM" id="SSF55811">
    <property type="entry name" value="Nudix"/>
    <property type="match status" value="1"/>
</dbReference>
<dbReference type="EC" id="3.2.2.31" evidence="4 14"/>
<comment type="catalytic activity">
    <reaction evidence="1 14">
        <text>Hydrolyzes free adenine bases from 7,8-dihydro-8-oxoguanine:adenine mismatched double-stranded DNA, leaving an apurinic site.</text>
        <dbReference type="EC" id="3.2.2.31"/>
    </reaction>
</comment>
<evidence type="ECO:0000259" key="15">
    <source>
        <dbReference type="SMART" id="SM00478"/>
    </source>
</evidence>
<comment type="similarity">
    <text evidence="3 14">Belongs to the Nth/MutY family.</text>
</comment>
<dbReference type="SMART" id="SM00478">
    <property type="entry name" value="ENDO3c"/>
    <property type="match status" value="1"/>
</dbReference>
<dbReference type="RefSeq" id="WP_165389620.1">
    <property type="nucleotide sequence ID" value="NZ_SHKN01000001.1"/>
</dbReference>
<evidence type="ECO:0000256" key="2">
    <source>
        <dbReference type="ARBA" id="ARBA00002933"/>
    </source>
</evidence>
<keyword evidence="10 14" id="KW-0408">Iron</keyword>
<dbReference type="GO" id="GO:0035485">
    <property type="term" value="F:adenine/guanine mispair binding"/>
    <property type="evidence" value="ECO:0007669"/>
    <property type="project" value="TreeGrafter"/>
</dbReference>
<dbReference type="FunFam" id="1.10.340.30:FF:000002">
    <property type="entry name" value="Adenine DNA glycosylase"/>
    <property type="match status" value="1"/>
</dbReference>
<dbReference type="CDD" id="cd03431">
    <property type="entry name" value="NUDIX_DNA_Glycosylase_C-MutY"/>
    <property type="match status" value="1"/>
</dbReference>
<dbReference type="PANTHER" id="PTHR42944:SF1">
    <property type="entry name" value="ADENINE DNA GLYCOSYLASE"/>
    <property type="match status" value="1"/>
</dbReference>
<reference evidence="16 17" key="1">
    <citation type="submission" date="2019-02" db="EMBL/GenBank/DDBJ databases">
        <title>Genomic Encyclopedia of Type Strains, Phase IV (KMG-IV): sequencing the most valuable type-strain genomes for metagenomic binning, comparative biology and taxonomic classification.</title>
        <authorList>
            <person name="Goeker M."/>
        </authorList>
    </citation>
    <scope>NUCLEOTIDE SEQUENCE [LARGE SCALE GENOMIC DNA]</scope>
    <source>
        <strain evidence="16 17">DSM 28825</strain>
    </source>
</reference>
<dbReference type="EMBL" id="SHKN01000001">
    <property type="protein sequence ID" value="RZT97011.1"/>
    <property type="molecule type" value="Genomic_DNA"/>
</dbReference>
<protein>
    <recommendedName>
        <fullName evidence="5 14">Adenine DNA glycosylase</fullName>
        <ecNumber evidence="4 14">3.2.2.31</ecNumber>
    </recommendedName>
</protein>
<accession>A0A4Q7VL64</accession>
<keyword evidence="8 14" id="KW-0227">DNA damage</keyword>
<dbReference type="InterPro" id="IPR015797">
    <property type="entry name" value="NUDIX_hydrolase-like_dom_sf"/>
</dbReference>
<dbReference type="InterPro" id="IPR000445">
    <property type="entry name" value="HhH_motif"/>
</dbReference>
<evidence type="ECO:0000256" key="8">
    <source>
        <dbReference type="ARBA" id="ARBA00022763"/>
    </source>
</evidence>
<keyword evidence="12" id="KW-0234">DNA repair</keyword>
<evidence type="ECO:0000256" key="7">
    <source>
        <dbReference type="ARBA" id="ARBA00022723"/>
    </source>
</evidence>
<gene>
    <name evidence="16" type="ORF">EV201_1668</name>
</gene>
<evidence type="ECO:0000313" key="17">
    <source>
        <dbReference type="Proteomes" id="UP000293562"/>
    </source>
</evidence>
<name>A0A4Q7VL64_9BACT</name>
<dbReference type="NCBIfam" id="TIGR01084">
    <property type="entry name" value="mutY"/>
    <property type="match status" value="1"/>
</dbReference>
<evidence type="ECO:0000256" key="9">
    <source>
        <dbReference type="ARBA" id="ARBA00022801"/>
    </source>
</evidence>
<dbReference type="PANTHER" id="PTHR42944">
    <property type="entry name" value="ADENINE DNA GLYCOSYLASE"/>
    <property type="match status" value="1"/>
</dbReference>
<evidence type="ECO:0000256" key="13">
    <source>
        <dbReference type="ARBA" id="ARBA00023295"/>
    </source>
</evidence>
<comment type="cofactor">
    <cofactor evidence="14">
        <name>[4Fe-4S] cluster</name>
        <dbReference type="ChEBI" id="CHEBI:49883"/>
    </cofactor>
    <text evidence="14">Binds 1 [4Fe-4S] cluster.</text>
</comment>
<dbReference type="InterPro" id="IPR011257">
    <property type="entry name" value="DNA_glycosylase"/>
</dbReference>
<evidence type="ECO:0000256" key="3">
    <source>
        <dbReference type="ARBA" id="ARBA00008343"/>
    </source>
</evidence>
<dbReference type="SUPFAM" id="SSF48150">
    <property type="entry name" value="DNA-glycosylase"/>
    <property type="match status" value="1"/>
</dbReference>
<dbReference type="GO" id="GO:0034039">
    <property type="term" value="F:8-oxo-7,8-dihydroguanine DNA N-glycosylase activity"/>
    <property type="evidence" value="ECO:0007669"/>
    <property type="project" value="TreeGrafter"/>
</dbReference>
<dbReference type="InterPro" id="IPR044298">
    <property type="entry name" value="MIG/MutY"/>
</dbReference>
<evidence type="ECO:0000256" key="10">
    <source>
        <dbReference type="ARBA" id="ARBA00023004"/>
    </source>
</evidence>
<dbReference type="GO" id="GO:0051539">
    <property type="term" value="F:4 iron, 4 sulfur cluster binding"/>
    <property type="evidence" value="ECO:0007669"/>
    <property type="project" value="UniProtKB-UniRule"/>
</dbReference>
<keyword evidence="7" id="KW-0479">Metal-binding</keyword>
<dbReference type="GO" id="GO:0046872">
    <property type="term" value="F:metal ion binding"/>
    <property type="evidence" value="ECO:0007669"/>
    <property type="project" value="UniProtKB-UniRule"/>
</dbReference>
<evidence type="ECO:0000256" key="5">
    <source>
        <dbReference type="ARBA" id="ARBA00022023"/>
    </source>
</evidence>
<evidence type="ECO:0000256" key="1">
    <source>
        <dbReference type="ARBA" id="ARBA00000843"/>
    </source>
</evidence>
<dbReference type="Pfam" id="PF00730">
    <property type="entry name" value="HhH-GPD"/>
    <property type="match status" value="1"/>
</dbReference>
<dbReference type="GO" id="GO:0032357">
    <property type="term" value="F:oxidized purine DNA binding"/>
    <property type="evidence" value="ECO:0007669"/>
    <property type="project" value="TreeGrafter"/>
</dbReference>
<evidence type="ECO:0000313" key="16">
    <source>
        <dbReference type="EMBL" id="RZT97011.1"/>
    </source>
</evidence>